<dbReference type="OrthoDB" id="9815991at2"/>
<accession>I0IMC5</accession>
<dbReference type="EMBL" id="AP012342">
    <property type="protein sequence ID" value="BAM06424.1"/>
    <property type="molecule type" value="Genomic_DNA"/>
</dbReference>
<reference evidence="2" key="2">
    <citation type="submission" date="2012-03" db="EMBL/GenBank/DDBJ databases">
        <title>The complete genome sequence of the pioneer microbe on fresh volcanic deposit, Leptospirillum ferrooxidans strain C2-3.</title>
        <authorList>
            <person name="Fujimura R."/>
            <person name="Sato Y."/>
            <person name="Nishizawa T."/>
            <person name="Nanba K."/>
            <person name="Oshima K."/>
            <person name="Hattori M."/>
            <person name="Kamijo T."/>
            <person name="Ohta H."/>
        </authorList>
    </citation>
    <scope>NUCLEOTIDE SEQUENCE [LARGE SCALE GENOMIC DNA]</scope>
    <source>
        <strain evidence="2">C2-3</strain>
    </source>
</reference>
<organism evidence="1 2">
    <name type="scientific">Leptospirillum ferrooxidans (strain C2-3)</name>
    <dbReference type="NCBI Taxonomy" id="1162668"/>
    <lineage>
        <taxon>Bacteria</taxon>
        <taxon>Pseudomonadati</taxon>
        <taxon>Nitrospirota</taxon>
        <taxon>Nitrospiria</taxon>
        <taxon>Nitrospirales</taxon>
        <taxon>Nitrospiraceae</taxon>
        <taxon>Leptospirillum</taxon>
    </lineage>
</organism>
<gene>
    <name evidence="1" type="ordered locus">LFE_0709</name>
</gene>
<dbReference type="KEGG" id="lfc:LFE_0709"/>
<protein>
    <submittedName>
        <fullName evidence="1">Uncharacterized protein</fullName>
    </submittedName>
</protein>
<dbReference type="STRING" id="1162668.LFE_0709"/>
<dbReference type="HOGENOM" id="CLU_1822952_0_0_0"/>
<dbReference type="RefSeq" id="WP_014448916.1">
    <property type="nucleotide sequence ID" value="NC_017094.1"/>
</dbReference>
<dbReference type="PATRIC" id="fig|1162668.3.peg.824"/>
<keyword evidence="2" id="KW-1185">Reference proteome</keyword>
<evidence type="ECO:0000313" key="2">
    <source>
        <dbReference type="Proteomes" id="UP000007382"/>
    </source>
</evidence>
<sequence length="141" mass="16201">MINMKAFYQRASNLSNQFRQKMRPVLMITFLGTLFLQYENGLAQSQQKSLKIVWPSPAKENERMTIQVFFPQSPVNDQFYRMEVDIDGKAVAISDITRTKRAAIDLPPLTSGIHAIKLLWLNPPKDQKSEYDGSIKVLPEK</sequence>
<evidence type="ECO:0000313" key="1">
    <source>
        <dbReference type="EMBL" id="BAM06424.1"/>
    </source>
</evidence>
<dbReference type="AlphaFoldDB" id="I0IMC5"/>
<dbReference type="Proteomes" id="UP000007382">
    <property type="component" value="Chromosome"/>
</dbReference>
<proteinExistence type="predicted"/>
<reference evidence="1 2" key="1">
    <citation type="journal article" date="2012" name="J. Bacteriol.">
        <title>Complete Genome Sequence of Leptospirillum ferrooxidans Strain C2-3, Isolated from a Fresh Volcanic Ash Deposit on the Island of Miyake, Japan.</title>
        <authorList>
            <person name="Fujimura R."/>
            <person name="Sato Y."/>
            <person name="Nishizawa T."/>
            <person name="Oshima K."/>
            <person name="Kim S.-W."/>
            <person name="Hattori M."/>
            <person name="Kamijo T."/>
            <person name="Ohta H."/>
        </authorList>
    </citation>
    <scope>NUCLEOTIDE SEQUENCE [LARGE SCALE GENOMIC DNA]</scope>
    <source>
        <strain evidence="1 2">C2-3</strain>
    </source>
</reference>
<name>I0IMC5_LEPFC</name>